<reference evidence="1" key="1">
    <citation type="submission" date="2019-08" db="EMBL/GenBank/DDBJ databases">
        <authorList>
            <person name="Kucharzyk K."/>
            <person name="Murdoch R.W."/>
            <person name="Higgins S."/>
            <person name="Loffler F."/>
        </authorList>
    </citation>
    <scope>NUCLEOTIDE SEQUENCE</scope>
</reference>
<accession>A0A645EXG4</accession>
<comment type="caution">
    <text evidence="1">The sequence shown here is derived from an EMBL/GenBank/DDBJ whole genome shotgun (WGS) entry which is preliminary data.</text>
</comment>
<evidence type="ECO:0000313" key="1">
    <source>
        <dbReference type="EMBL" id="MPN06738.1"/>
    </source>
</evidence>
<proteinExistence type="predicted"/>
<dbReference type="EMBL" id="VSSQ01052674">
    <property type="protein sequence ID" value="MPN06738.1"/>
    <property type="molecule type" value="Genomic_DNA"/>
</dbReference>
<gene>
    <name evidence="1" type="ORF">SDC9_153994</name>
</gene>
<protein>
    <submittedName>
        <fullName evidence="1">Uncharacterized protein</fullName>
    </submittedName>
</protein>
<organism evidence="1">
    <name type="scientific">bioreactor metagenome</name>
    <dbReference type="NCBI Taxonomy" id="1076179"/>
    <lineage>
        <taxon>unclassified sequences</taxon>
        <taxon>metagenomes</taxon>
        <taxon>ecological metagenomes</taxon>
    </lineage>
</organism>
<dbReference type="AlphaFoldDB" id="A0A645EXG4"/>
<name>A0A645EXG4_9ZZZZ</name>
<sequence length="99" mass="11148">MGQISTGNGYVPYCHLLTVRACRDYRVVVTGQHHVRACNGTVAGQICHLPAVRRGCDLHIRICSRGYCQFVVRFREHVLAHIQFHVLVNGHVGLPEEFP</sequence>